<dbReference type="EMBL" id="CABWLC010000012">
    <property type="protein sequence ID" value="VXA85536.1"/>
    <property type="molecule type" value="Genomic_DNA"/>
</dbReference>
<dbReference type="AlphaFoldDB" id="A0A653L238"/>
<reference evidence="1 2" key="1">
    <citation type="submission" date="2019-10" db="EMBL/GenBank/DDBJ databases">
        <authorList>
            <person name="Karimi E."/>
        </authorList>
    </citation>
    <scope>NUCLEOTIDE SEQUENCE [LARGE SCALE GENOMIC DNA]</scope>
    <source>
        <strain evidence="1">Aeromonas sp. 8C</strain>
    </source>
</reference>
<evidence type="ECO:0000313" key="1">
    <source>
        <dbReference type="EMBL" id="VXA85536.1"/>
    </source>
</evidence>
<name>A0A653L238_AERVE</name>
<sequence>MLGQQGIDSEHLGAPVIRCSQHDVTLFPQHVSGMAV</sequence>
<evidence type="ECO:0000313" key="2">
    <source>
        <dbReference type="Proteomes" id="UP000439123"/>
    </source>
</evidence>
<protein>
    <submittedName>
        <fullName evidence="1">Uncharacterized protein</fullName>
    </submittedName>
</protein>
<proteinExistence type="predicted"/>
<gene>
    <name evidence="1" type="ORF">AERO8C_20535</name>
</gene>
<dbReference type="Proteomes" id="UP000439123">
    <property type="component" value="Unassembled WGS sequence"/>
</dbReference>
<accession>A0A653L238</accession>
<organism evidence="1 2">
    <name type="scientific">Aeromonas veronii</name>
    <dbReference type="NCBI Taxonomy" id="654"/>
    <lineage>
        <taxon>Bacteria</taxon>
        <taxon>Pseudomonadati</taxon>
        <taxon>Pseudomonadota</taxon>
        <taxon>Gammaproteobacteria</taxon>
        <taxon>Aeromonadales</taxon>
        <taxon>Aeromonadaceae</taxon>
        <taxon>Aeromonas</taxon>
    </lineage>
</organism>